<sequence>MRVHYPTYRRPGRKTDVCSHCRTFKRHIIPRAEKEYKRRRAALVTIFPKYFETFDADSATIQLLQSSRMSEVVVRAWKYISSKNSQSATDPSRKDLSRGTRLELFEAEAKACHKLKGHCELLEAYTWHQQSAEQQREFAKELLAKLPANEAYMHFDFKENVLDHDSQMAKLLMLRILEVVRGKPEYEWSKVKRLHLVCDCGPHFRSRESYAFYLRDLPQDKVTVHFQGEQHGKGPVDRLFGWGCAWIEDFLQRRPIHGIKDLLQCYRSGAQYMVNNDPTGPKFHIEAFDPGEFRPETRTFFHCAGFLITRTYCLEMDFSPGRAYGIRLKNKLFSDSPGADLHGWSIAT</sequence>
<feature type="non-terminal residue" evidence="1">
    <location>
        <position position="348"/>
    </location>
</feature>
<keyword evidence="2" id="KW-1185">Reference proteome</keyword>
<organism evidence="1 2">
    <name type="scientific">Durusdinium trenchii</name>
    <dbReference type="NCBI Taxonomy" id="1381693"/>
    <lineage>
        <taxon>Eukaryota</taxon>
        <taxon>Sar</taxon>
        <taxon>Alveolata</taxon>
        <taxon>Dinophyceae</taxon>
        <taxon>Suessiales</taxon>
        <taxon>Symbiodiniaceae</taxon>
        <taxon>Durusdinium</taxon>
    </lineage>
</organism>
<evidence type="ECO:0000313" key="2">
    <source>
        <dbReference type="Proteomes" id="UP001642464"/>
    </source>
</evidence>
<dbReference type="Proteomes" id="UP001642464">
    <property type="component" value="Unassembled WGS sequence"/>
</dbReference>
<evidence type="ECO:0000313" key="1">
    <source>
        <dbReference type="EMBL" id="CAK9100274.1"/>
    </source>
</evidence>
<accession>A0ABP0RI62</accession>
<name>A0ABP0RI62_9DINO</name>
<comment type="caution">
    <text evidence="1">The sequence shown here is derived from an EMBL/GenBank/DDBJ whole genome shotgun (WGS) entry which is preliminary data.</text>
</comment>
<gene>
    <name evidence="1" type="ORF">SCF082_LOCUS46937</name>
</gene>
<dbReference type="EMBL" id="CAXAMM010041600">
    <property type="protein sequence ID" value="CAK9100274.1"/>
    <property type="molecule type" value="Genomic_DNA"/>
</dbReference>
<proteinExistence type="predicted"/>
<protein>
    <submittedName>
        <fullName evidence="1">Uncharacterized protein</fullName>
    </submittedName>
</protein>
<reference evidence="1 2" key="1">
    <citation type="submission" date="2024-02" db="EMBL/GenBank/DDBJ databases">
        <authorList>
            <person name="Chen Y."/>
            <person name="Shah S."/>
            <person name="Dougan E. K."/>
            <person name="Thang M."/>
            <person name="Chan C."/>
        </authorList>
    </citation>
    <scope>NUCLEOTIDE SEQUENCE [LARGE SCALE GENOMIC DNA]</scope>
</reference>